<comment type="caution">
    <text evidence="1">The sequence shown here is derived from an EMBL/GenBank/DDBJ whole genome shotgun (WGS) entry which is preliminary data.</text>
</comment>
<evidence type="ECO:0000313" key="2">
    <source>
        <dbReference type="Proteomes" id="UP000708208"/>
    </source>
</evidence>
<evidence type="ECO:0000313" key="1">
    <source>
        <dbReference type="EMBL" id="CAG7718513.1"/>
    </source>
</evidence>
<gene>
    <name evidence="1" type="ORF">AFUS01_LOCUS7899</name>
</gene>
<dbReference type="Proteomes" id="UP000708208">
    <property type="component" value="Unassembled WGS sequence"/>
</dbReference>
<protein>
    <submittedName>
        <fullName evidence="1">Uncharacterized protein</fullName>
    </submittedName>
</protein>
<dbReference type="EMBL" id="CAJVCH010053975">
    <property type="protein sequence ID" value="CAG7718513.1"/>
    <property type="molecule type" value="Genomic_DNA"/>
</dbReference>
<name>A0A8J2JE10_9HEXA</name>
<organism evidence="1 2">
    <name type="scientific">Allacma fusca</name>
    <dbReference type="NCBI Taxonomy" id="39272"/>
    <lineage>
        <taxon>Eukaryota</taxon>
        <taxon>Metazoa</taxon>
        <taxon>Ecdysozoa</taxon>
        <taxon>Arthropoda</taxon>
        <taxon>Hexapoda</taxon>
        <taxon>Collembola</taxon>
        <taxon>Symphypleona</taxon>
        <taxon>Sminthuridae</taxon>
        <taxon>Allacma</taxon>
    </lineage>
</organism>
<dbReference type="AlphaFoldDB" id="A0A8J2JE10"/>
<reference evidence="1" key="1">
    <citation type="submission" date="2021-06" db="EMBL/GenBank/DDBJ databases">
        <authorList>
            <person name="Hodson N. C."/>
            <person name="Mongue J. A."/>
            <person name="Jaron S. K."/>
        </authorList>
    </citation>
    <scope>NUCLEOTIDE SEQUENCE</scope>
</reference>
<sequence length="18" mass="2120">ACYYHLCEAHQIDNLIIT</sequence>
<proteinExistence type="predicted"/>
<feature type="non-terminal residue" evidence="1">
    <location>
        <position position="18"/>
    </location>
</feature>
<keyword evidence="2" id="KW-1185">Reference proteome</keyword>
<accession>A0A8J2JE10</accession>